<proteinExistence type="predicted"/>
<dbReference type="PANTHER" id="PTHR37422">
    <property type="entry name" value="TEICHURONIC ACID BIOSYNTHESIS PROTEIN TUAE"/>
    <property type="match status" value="1"/>
</dbReference>
<dbReference type="Proteomes" id="UP000199439">
    <property type="component" value="Unassembled WGS sequence"/>
</dbReference>
<protein>
    <submittedName>
        <fullName evidence="7">O-antigen ligase</fullName>
    </submittedName>
</protein>
<feature type="transmembrane region" description="Helical" evidence="5">
    <location>
        <begin position="97"/>
        <end position="115"/>
    </location>
</feature>
<evidence type="ECO:0000256" key="4">
    <source>
        <dbReference type="ARBA" id="ARBA00023136"/>
    </source>
</evidence>
<keyword evidence="4 5" id="KW-0472">Membrane</keyword>
<dbReference type="AlphaFoldDB" id="A0A1I1NMI5"/>
<keyword evidence="7" id="KW-0436">Ligase</keyword>
<keyword evidence="8" id="KW-1185">Reference proteome</keyword>
<evidence type="ECO:0000259" key="6">
    <source>
        <dbReference type="Pfam" id="PF04932"/>
    </source>
</evidence>
<feature type="transmembrane region" description="Helical" evidence="5">
    <location>
        <begin position="240"/>
        <end position="256"/>
    </location>
</feature>
<dbReference type="RefSeq" id="WP_092849336.1">
    <property type="nucleotide sequence ID" value="NZ_FOMI01000002.1"/>
</dbReference>
<dbReference type="Pfam" id="PF04932">
    <property type="entry name" value="Wzy_C"/>
    <property type="match status" value="1"/>
</dbReference>
<dbReference type="InterPro" id="IPR051533">
    <property type="entry name" value="WaaL-like"/>
</dbReference>
<accession>A0A1I1NMI5</accession>
<feature type="transmembrane region" description="Helical" evidence="5">
    <location>
        <begin position="366"/>
        <end position="385"/>
    </location>
</feature>
<feature type="transmembrane region" description="Helical" evidence="5">
    <location>
        <begin position="63"/>
        <end position="85"/>
    </location>
</feature>
<evidence type="ECO:0000256" key="3">
    <source>
        <dbReference type="ARBA" id="ARBA00022989"/>
    </source>
</evidence>
<name>A0A1I1NMI5_9FLAO</name>
<feature type="transmembrane region" description="Helical" evidence="5">
    <location>
        <begin position="187"/>
        <end position="207"/>
    </location>
</feature>
<feature type="domain" description="O-antigen ligase-related" evidence="6">
    <location>
        <begin position="223"/>
        <end position="378"/>
    </location>
</feature>
<feature type="transmembrane region" description="Helical" evidence="5">
    <location>
        <begin position="34"/>
        <end position="51"/>
    </location>
</feature>
<feature type="transmembrane region" description="Helical" evidence="5">
    <location>
        <begin position="219"/>
        <end position="234"/>
    </location>
</feature>
<keyword evidence="3 5" id="KW-1133">Transmembrane helix</keyword>
<reference evidence="8" key="1">
    <citation type="submission" date="2016-10" db="EMBL/GenBank/DDBJ databases">
        <authorList>
            <person name="Varghese N."/>
            <person name="Submissions S."/>
        </authorList>
    </citation>
    <scope>NUCLEOTIDE SEQUENCE [LARGE SCALE GENOMIC DNA]</scope>
    <source>
        <strain evidence="8">DSM 25730</strain>
    </source>
</reference>
<dbReference type="GO" id="GO:0016874">
    <property type="term" value="F:ligase activity"/>
    <property type="evidence" value="ECO:0007669"/>
    <property type="project" value="UniProtKB-KW"/>
</dbReference>
<dbReference type="STRING" id="870482.SAMN04487987_102238"/>
<dbReference type="PANTHER" id="PTHR37422:SF13">
    <property type="entry name" value="LIPOPOLYSACCHARIDE BIOSYNTHESIS PROTEIN PA4999-RELATED"/>
    <property type="match status" value="1"/>
</dbReference>
<feature type="transmembrane region" description="Helical" evidence="5">
    <location>
        <begin position="268"/>
        <end position="286"/>
    </location>
</feature>
<keyword evidence="2 5" id="KW-0812">Transmembrane</keyword>
<dbReference type="GO" id="GO:0016020">
    <property type="term" value="C:membrane"/>
    <property type="evidence" value="ECO:0007669"/>
    <property type="project" value="UniProtKB-SubCell"/>
</dbReference>
<dbReference type="InterPro" id="IPR007016">
    <property type="entry name" value="O-antigen_ligase-rel_domated"/>
</dbReference>
<evidence type="ECO:0000313" key="7">
    <source>
        <dbReference type="EMBL" id="SFC95973.1"/>
    </source>
</evidence>
<evidence type="ECO:0000256" key="5">
    <source>
        <dbReference type="SAM" id="Phobius"/>
    </source>
</evidence>
<evidence type="ECO:0000256" key="2">
    <source>
        <dbReference type="ARBA" id="ARBA00022692"/>
    </source>
</evidence>
<evidence type="ECO:0000256" key="1">
    <source>
        <dbReference type="ARBA" id="ARBA00004141"/>
    </source>
</evidence>
<feature type="transmembrane region" description="Helical" evidence="5">
    <location>
        <begin position="127"/>
        <end position="144"/>
    </location>
</feature>
<dbReference type="OrthoDB" id="1631746at2"/>
<feature type="transmembrane region" description="Helical" evidence="5">
    <location>
        <begin position="12"/>
        <end position="28"/>
    </location>
</feature>
<evidence type="ECO:0000313" key="8">
    <source>
        <dbReference type="Proteomes" id="UP000199439"/>
    </source>
</evidence>
<sequence length="432" mass="50352">MGTKLSNAFKPNNLSVLLIVMSLLGIFFKSNISSITLIILFVFSQINFFIIENKQLKDLKGIFNFKSYYVYFIGYFVLVLLSVLYSTDTSTALKYTIRHVAFIFLPISFFCLPKLSLENQLKIRKVYVYWVAILFTFLLINAIINNHLKGYSLIDFFQARLENLFGLDHEKVFIEYWLFTYEGLTQIIDIQPIYLTLFVNVAFVFLLKLKENNKLSNKLFWFFSFYYLLFVLLLSSRSGLGVFILLFIGYVNFIMPKTNKDRVKGVTITLLFLSIALGVIFTNPILKYRVMSVLNPSEEHKHLNFSNQSIRLIKWKNALEEIKEAPILGHGIGDYKNKLLQRYRINDFKVGLKHEYNAHNQYLDTMLQVGVLGLLVLVLLFFYGLNSPGFEIKFIFGIFLISFITESMFGRHWGVVSFTLFSCFLRQNNDRA</sequence>
<feature type="transmembrane region" description="Helical" evidence="5">
    <location>
        <begin position="392"/>
        <end position="410"/>
    </location>
</feature>
<dbReference type="EMBL" id="FOMI01000002">
    <property type="protein sequence ID" value="SFC95973.1"/>
    <property type="molecule type" value="Genomic_DNA"/>
</dbReference>
<gene>
    <name evidence="7" type="ORF">SAMN04487987_102238</name>
</gene>
<organism evidence="7 8">
    <name type="scientific">Algibacter pectinivorans</name>
    <dbReference type="NCBI Taxonomy" id="870482"/>
    <lineage>
        <taxon>Bacteria</taxon>
        <taxon>Pseudomonadati</taxon>
        <taxon>Bacteroidota</taxon>
        <taxon>Flavobacteriia</taxon>
        <taxon>Flavobacteriales</taxon>
        <taxon>Flavobacteriaceae</taxon>
        <taxon>Algibacter</taxon>
    </lineage>
</organism>
<comment type="subcellular location">
    <subcellularLocation>
        <location evidence="1">Membrane</location>
        <topology evidence="1">Multi-pass membrane protein</topology>
    </subcellularLocation>
</comment>